<reference evidence="1" key="1">
    <citation type="submission" date="2019-12" db="EMBL/GenBank/DDBJ databases">
        <title>Genome sequencing and annotation of Brassica cretica.</title>
        <authorList>
            <person name="Studholme D.J."/>
            <person name="Sarris P."/>
        </authorList>
    </citation>
    <scope>NUCLEOTIDE SEQUENCE</scope>
    <source>
        <strain evidence="1">PFS-109/04</strain>
        <tissue evidence="1">Leaf</tissue>
    </source>
</reference>
<evidence type="ECO:0000313" key="2">
    <source>
        <dbReference type="Proteomes" id="UP000712600"/>
    </source>
</evidence>
<proteinExistence type="predicted"/>
<protein>
    <submittedName>
        <fullName evidence="1">Uncharacterized protein</fullName>
    </submittedName>
</protein>
<name>A0A8S9MY03_BRACR</name>
<dbReference type="EMBL" id="QGKX02002183">
    <property type="protein sequence ID" value="KAF3486299.1"/>
    <property type="molecule type" value="Genomic_DNA"/>
</dbReference>
<dbReference type="Proteomes" id="UP000712600">
    <property type="component" value="Unassembled WGS sequence"/>
</dbReference>
<gene>
    <name evidence="1" type="ORF">F2Q69_00052977</name>
</gene>
<dbReference type="AlphaFoldDB" id="A0A8S9MY03"/>
<comment type="caution">
    <text evidence="1">The sequence shown here is derived from an EMBL/GenBank/DDBJ whole genome shotgun (WGS) entry which is preliminary data.</text>
</comment>
<evidence type="ECO:0000313" key="1">
    <source>
        <dbReference type="EMBL" id="KAF3486299.1"/>
    </source>
</evidence>
<sequence length="62" mass="7090">MDIKLNWNSSLLLGRAFMATGEAVCDMPTNKLCLTLIDLTVYYHPVRVVKQQTRYMEIGDDP</sequence>
<organism evidence="1 2">
    <name type="scientific">Brassica cretica</name>
    <name type="common">Mustard</name>
    <dbReference type="NCBI Taxonomy" id="69181"/>
    <lineage>
        <taxon>Eukaryota</taxon>
        <taxon>Viridiplantae</taxon>
        <taxon>Streptophyta</taxon>
        <taxon>Embryophyta</taxon>
        <taxon>Tracheophyta</taxon>
        <taxon>Spermatophyta</taxon>
        <taxon>Magnoliopsida</taxon>
        <taxon>eudicotyledons</taxon>
        <taxon>Gunneridae</taxon>
        <taxon>Pentapetalae</taxon>
        <taxon>rosids</taxon>
        <taxon>malvids</taxon>
        <taxon>Brassicales</taxon>
        <taxon>Brassicaceae</taxon>
        <taxon>Brassiceae</taxon>
        <taxon>Brassica</taxon>
    </lineage>
</organism>
<accession>A0A8S9MY03</accession>